<reference evidence="3" key="2">
    <citation type="submission" date="2022-03" db="EMBL/GenBank/DDBJ databases">
        <title>Draft title - Genomic analysis of global carrot germplasm unveils the trajectory of domestication and the origin of high carotenoid orange carrot.</title>
        <authorList>
            <person name="Iorizzo M."/>
            <person name="Ellison S."/>
            <person name="Senalik D."/>
            <person name="Macko-Podgorni A."/>
            <person name="Grzebelus D."/>
            <person name="Bostan H."/>
            <person name="Rolling W."/>
            <person name="Curaba J."/>
            <person name="Simon P."/>
        </authorList>
    </citation>
    <scope>NUCLEOTIDE SEQUENCE</scope>
    <source>
        <tissue evidence="3">Leaf</tissue>
    </source>
</reference>
<dbReference type="Proteomes" id="UP000077755">
    <property type="component" value="Chromosome 8"/>
</dbReference>
<evidence type="ECO:0000313" key="3">
    <source>
        <dbReference type="EMBL" id="WOH11221.1"/>
    </source>
</evidence>
<evidence type="ECO:0000313" key="2">
    <source>
        <dbReference type="EMBL" id="KZM83945.1"/>
    </source>
</evidence>
<dbReference type="EMBL" id="CP093350">
    <property type="protein sequence ID" value="WOH11221.1"/>
    <property type="molecule type" value="Genomic_DNA"/>
</dbReference>
<dbReference type="AlphaFoldDB" id="A0A175YK50"/>
<keyword evidence="4" id="KW-1185">Reference proteome</keyword>
<protein>
    <recommendedName>
        <fullName evidence="1">RNase H type-1 domain-containing protein</fullName>
    </recommendedName>
</protein>
<proteinExistence type="predicted"/>
<reference evidence="2" key="1">
    <citation type="journal article" date="2016" name="Nat. Genet.">
        <title>A high-quality carrot genome assembly provides new insights into carotenoid accumulation and asterid genome evolution.</title>
        <authorList>
            <person name="Iorizzo M."/>
            <person name="Ellison S."/>
            <person name="Senalik D."/>
            <person name="Zeng P."/>
            <person name="Satapoomin P."/>
            <person name="Huang J."/>
            <person name="Bowman M."/>
            <person name="Iovene M."/>
            <person name="Sanseverino W."/>
            <person name="Cavagnaro P."/>
            <person name="Yildiz M."/>
            <person name="Macko-Podgorni A."/>
            <person name="Moranska E."/>
            <person name="Grzebelus E."/>
            <person name="Grzebelus D."/>
            <person name="Ashrafi H."/>
            <person name="Zheng Z."/>
            <person name="Cheng S."/>
            <person name="Spooner D."/>
            <person name="Van Deynze A."/>
            <person name="Simon P."/>
        </authorList>
    </citation>
    <scope>NUCLEOTIDE SEQUENCE [LARGE SCALE GENOMIC DNA]</scope>
    <source>
        <tissue evidence="2">Leaf</tissue>
    </source>
</reference>
<dbReference type="GO" id="GO:0003676">
    <property type="term" value="F:nucleic acid binding"/>
    <property type="evidence" value="ECO:0007669"/>
    <property type="project" value="InterPro"/>
</dbReference>
<dbReference type="InterPro" id="IPR002156">
    <property type="entry name" value="RNaseH_domain"/>
</dbReference>
<accession>A0A175YK50</accession>
<dbReference type="Gramene" id="KZM83945">
    <property type="protein sequence ID" value="KZM83945"/>
    <property type="gene ID" value="DCAR_028633"/>
</dbReference>
<organism evidence="2">
    <name type="scientific">Daucus carota subsp. sativus</name>
    <name type="common">Carrot</name>
    <dbReference type="NCBI Taxonomy" id="79200"/>
    <lineage>
        <taxon>Eukaryota</taxon>
        <taxon>Viridiplantae</taxon>
        <taxon>Streptophyta</taxon>
        <taxon>Embryophyta</taxon>
        <taxon>Tracheophyta</taxon>
        <taxon>Spermatophyta</taxon>
        <taxon>Magnoliopsida</taxon>
        <taxon>eudicotyledons</taxon>
        <taxon>Gunneridae</taxon>
        <taxon>Pentapetalae</taxon>
        <taxon>asterids</taxon>
        <taxon>campanulids</taxon>
        <taxon>Apiales</taxon>
        <taxon>Apiaceae</taxon>
        <taxon>Apioideae</taxon>
        <taxon>Scandiceae</taxon>
        <taxon>Daucinae</taxon>
        <taxon>Daucus</taxon>
        <taxon>Daucus sect. Daucus</taxon>
    </lineage>
</organism>
<sequence length="333" mass="37413">MDFTWETPDPGYKKINVHCEIMQDPLLNETHVSVGTLARDSGGVQLWGALGLLPNLTEEQAIMSGIQTALIHAQKKGWELIYIETTNLQVYDTIRHQEHVFLNEEQLEIYSSFNTVYANHYNGNKMKRVITSVPPRINSTAAYMANYGLTRKVAFGEISGTVGDMDYFLARDMGMALPVPSVEIQTNLGEGEVIDGPPPPKKRKLDEFFRDEIPRQAYKDKGKSKVMEHFSFYENGLFAKKAIRIMEDGKLSRYSPAFDNQVVNLNAAVGKEIYARDILHHALLGNLKALIPKLYVSNPGFPQDDVDHLMSVDRVLELMGFSTDKASSSKNPV</sequence>
<evidence type="ECO:0000313" key="4">
    <source>
        <dbReference type="Proteomes" id="UP000077755"/>
    </source>
</evidence>
<dbReference type="Pfam" id="PF13456">
    <property type="entry name" value="RVT_3"/>
    <property type="match status" value="1"/>
</dbReference>
<feature type="domain" description="RNase H type-1" evidence="1">
    <location>
        <begin position="34"/>
        <end position="99"/>
    </location>
</feature>
<dbReference type="GO" id="GO:0004523">
    <property type="term" value="F:RNA-DNA hybrid ribonuclease activity"/>
    <property type="evidence" value="ECO:0007669"/>
    <property type="project" value="InterPro"/>
</dbReference>
<dbReference type="EMBL" id="LNRQ01000008">
    <property type="protein sequence ID" value="KZM83945.1"/>
    <property type="molecule type" value="Genomic_DNA"/>
</dbReference>
<gene>
    <name evidence="2" type="ORF">DCAR_028633</name>
    <name evidence="3" type="ORF">DCAR_0830701</name>
</gene>
<name>A0A175YK50_DAUCS</name>
<evidence type="ECO:0000259" key="1">
    <source>
        <dbReference type="Pfam" id="PF13456"/>
    </source>
</evidence>